<evidence type="ECO:0000313" key="11">
    <source>
        <dbReference type="Proteomes" id="UP000008672"/>
    </source>
</evidence>
<dbReference type="PROSITE" id="PS50092">
    <property type="entry name" value="TSP1"/>
    <property type="match status" value="1"/>
</dbReference>
<dbReference type="InParanoid" id="H3B4A4"/>
<accession>H3B4A4</accession>
<dbReference type="PANTHER" id="PTHR11348:SF3">
    <property type="entry name" value="CELLULAR COMMUNICATION NETWORK FACTOR 6"/>
    <property type="match status" value="1"/>
</dbReference>
<dbReference type="EMBL" id="AFYH01030158">
    <property type="status" value="NOT_ANNOTATED_CDS"/>
    <property type="molecule type" value="Genomic_DNA"/>
</dbReference>
<feature type="domain" description="CTCK" evidence="8">
    <location>
        <begin position="268"/>
        <end position="342"/>
    </location>
</feature>
<keyword evidence="11" id="KW-1185">Reference proteome</keyword>
<dbReference type="GeneTree" id="ENSGT00940000160119"/>
<dbReference type="PANTHER" id="PTHR11348">
    <property type="entry name" value="CONNECTIVE TISSUE GROWTH FACTOR-RELATED"/>
    <property type="match status" value="1"/>
</dbReference>
<dbReference type="InterPro" id="IPR012395">
    <property type="entry name" value="IGFBP_CNN"/>
</dbReference>
<comment type="caution">
    <text evidence="6">Lacks conserved residue(s) required for the propagation of feature annotation.</text>
</comment>
<reference evidence="10" key="2">
    <citation type="submission" date="2025-08" db="UniProtKB">
        <authorList>
            <consortium name="Ensembl"/>
        </authorList>
    </citation>
    <scope>IDENTIFICATION</scope>
</reference>
<dbReference type="PROSITE" id="PS01185">
    <property type="entry name" value="CTCK_1"/>
    <property type="match status" value="1"/>
</dbReference>
<dbReference type="Pfam" id="PF00007">
    <property type="entry name" value="Cys_knot"/>
    <property type="match status" value="1"/>
</dbReference>
<dbReference type="SUPFAM" id="SSF57184">
    <property type="entry name" value="Growth factor receptor domain"/>
    <property type="match status" value="1"/>
</dbReference>
<gene>
    <name evidence="10" type="primary">CCN6</name>
</gene>
<dbReference type="OMA" id="ERCNERD"/>
<evidence type="ECO:0000256" key="1">
    <source>
        <dbReference type="ARBA" id="ARBA00004613"/>
    </source>
</evidence>
<dbReference type="GO" id="GO:0008201">
    <property type="term" value="F:heparin binding"/>
    <property type="evidence" value="ECO:0007669"/>
    <property type="project" value="TreeGrafter"/>
</dbReference>
<dbReference type="Pfam" id="PF19035">
    <property type="entry name" value="TSP1_CCN"/>
    <property type="match status" value="1"/>
</dbReference>
<dbReference type="Proteomes" id="UP000008672">
    <property type="component" value="Unassembled WGS sequence"/>
</dbReference>
<dbReference type="FunCoup" id="H3B4A4">
    <property type="interactions" value="22"/>
</dbReference>
<dbReference type="Ensembl" id="ENSLACT00000016841.1">
    <property type="protein sequence ID" value="ENSLACP00000016725.1"/>
    <property type="gene ID" value="ENSLACG00000014733.1"/>
</dbReference>
<dbReference type="InterPro" id="IPR006208">
    <property type="entry name" value="Glyco_hormone_CN"/>
</dbReference>
<dbReference type="PROSITE" id="PS01225">
    <property type="entry name" value="CTCK_2"/>
    <property type="match status" value="1"/>
</dbReference>
<dbReference type="AlphaFoldDB" id="H3B4A4"/>
<sequence>AFIKILLSSNGQTISKFFCRAKGNGPLAAVKSSVKTAEVAGPHERRQYCHWPCKCPRQPSCPPGVSLVKDGCGCCKACAKQAGEICNEADVCDPHKELYCDYSTDRPRYEIGVCSYMMGVGCELNGIFYQSGQPFQTNPLYKCLCVRGAIGCTPAFTQKSSASHCGGPKGGKKPGQSNCAKEPRKHQQDTTSRLMPAYRSLPVAWKRNCMVQTTPWSPCSKTCGMGISLRVTNDNSKCEMRKERRLCLIRPCQTSTLKIIKVPKGKKCQPTFQAPTSERLILSECSSTKNFRPTYCGMCTDKRCCVPNKSKVITVQFNCINGGSFKWKMMWITSCVCQQNCKNPGDIFSDLRFL</sequence>
<dbReference type="Pfam" id="PF00219">
    <property type="entry name" value="IGFBP"/>
    <property type="match status" value="1"/>
</dbReference>
<dbReference type="PROSITE" id="PS00222">
    <property type="entry name" value="IGFBP_N_1"/>
    <property type="match status" value="1"/>
</dbReference>
<dbReference type="STRING" id="7897.ENSLACP00000016725"/>
<dbReference type="InterPro" id="IPR000884">
    <property type="entry name" value="TSP1_rpt"/>
</dbReference>
<reference evidence="10" key="3">
    <citation type="submission" date="2025-09" db="UniProtKB">
        <authorList>
            <consortium name="Ensembl"/>
        </authorList>
    </citation>
    <scope>IDENTIFICATION</scope>
</reference>
<dbReference type="GO" id="GO:0030178">
    <property type="term" value="P:negative regulation of Wnt signaling pathway"/>
    <property type="evidence" value="ECO:0007669"/>
    <property type="project" value="Ensembl"/>
</dbReference>
<feature type="domain" description="IGFBP N-terminal" evidence="9">
    <location>
        <begin position="45"/>
        <end position="117"/>
    </location>
</feature>
<protein>
    <submittedName>
        <fullName evidence="10">Cellular communication network factor 6</fullName>
    </submittedName>
</protein>
<dbReference type="HOGENOM" id="CLU_063247_2_0_1"/>
<dbReference type="GO" id="GO:0051216">
    <property type="term" value="P:cartilage development"/>
    <property type="evidence" value="ECO:0007669"/>
    <property type="project" value="Ensembl"/>
</dbReference>
<dbReference type="InterPro" id="IPR009030">
    <property type="entry name" value="Growth_fac_rcpt_cys_sf"/>
</dbReference>
<dbReference type="GO" id="GO:0030509">
    <property type="term" value="P:BMP signaling pathway"/>
    <property type="evidence" value="ECO:0007669"/>
    <property type="project" value="Ensembl"/>
</dbReference>
<dbReference type="PROSITE" id="PS51323">
    <property type="entry name" value="IGFBP_N_2"/>
    <property type="match status" value="1"/>
</dbReference>
<dbReference type="InterPro" id="IPR036383">
    <property type="entry name" value="TSP1_rpt_sf"/>
</dbReference>
<evidence type="ECO:0000259" key="8">
    <source>
        <dbReference type="PROSITE" id="PS01225"/>
    </source>
</evidence>
<dbReference type="InterPro" id="IPR000867">
    <property type="entry name" value="IGFBP-like"/>
</dbReference>
<keyword evidence="5" id="KW-1015">Disulfide bond</keyword>
<dbReference type="InterPro" id="IPR006207">
    <property type="entry name" value="Cys_knot_C"/>
</dbReference>
<evidence type="ECO:0000256" key="7">
    <source>
        <dbReference type="SAM" id="MobiDB-lite"/>
    </source>
</evidence>
<dbReference type="GO" id="GO:0005615">
    <property type="term" value="C:extracellular space"/>
    <property type="evidence" value="ECO:0007669"/>
    <property type="project" value="TreeGrafter"/>
</dbReference>
<feature type="region of interest" description="Disordered" evidence="7">
    <location>
        <begin position="160"/>
        <end position="192"/>
    </location>
</feature>
<dbReference type="SMART" id="SM00209">
    <property type="entry name" value="TSP1"/>
    <property type="match status" value="1"/>
</dbReference>
<dbReference type="SUPFAM" id="SSF82895">
    <property type="entry name" value="TSP-1 type 1 repeat"/>
    <property type="match status" value="1"/>
</dbReference>
<reference evidence="11" key="1">
    <citation type="submission" date="2011-08" db="EMBL/GenBank/DDBJ databases">
        <title>The draft genome of Latimeria chalumnae.</title>
        <authorList>
            <person name="Di Palma F."/>
            <person name="Alfoldi J."/>
            <person name="Johnson J."/>
            <person name="Berlin A."/>
            <person name="Gnerre S."/>
            <person name="Jaffe D."/>
            <person name="MacCallum I."/>
            <person name="Young S."/>
            <person name="Walker B.J."/>
            <person name="Lander E."/>
            <person name="Lindblad-Toh K."/>
        </authorList>
    </citation>
    <scope>NUCLEOTIDE SEQUENCE [LARGE SCALE GENOMIC DNA]</scope>
    <source>
        <strain evidence="11">Wild caught</strain>
    </source>
</reference>
<dbReference type="FunFam" id="2.20.100.10:FF:000065">
    <property type="entry name" value="Cellular communication network factor 6"/>
    <property type="match status" value="1"/>
</dbReference>
<proteinExistence type="inferred from homology"/>
<dbReference type="GO" id="GO:0045597">
    <property type="term" value="P:positive regulation of cell differentiation"/>
    <property type="evidence" value="ECO:0007669"/>
    <property type="project" value="TreeGrafter"/>
</dbReference>
<name>H3B4A4_LATCH</name>
<dbReference type="GO" id="GO:0030514">
    <property type="term" value="P:negative regulation of BMP signaling pathway"/>
    <property type="evidence" value="ECO:0007669"/>
    <property type="project" value="Ensembl"/>
</dbReference>
<comment type="similarity">
    <text evidence="2">Belongs to the CCN family.</text>
</comment>
<evidence type="ECO:0000259" key="9">
    <source>
        <dbReference type="PROSITE" id="PS51323"/>
    </source>
</evidence>
<organism evidence="10 11">
    <name type="scientific">Latimeria chalumnae</name>
    <name type="common">Coelacanth</name>
    <dbReference type="NCBI Taxonomy" id="7897"/>
    <lineage>
        <taxon>Eukaryota</taxon>
        <taxon>Metazoa</taxon>
        <taxon>Chordata</taxon>
        <taxon>Craniata</taxon>
        <taxon>Vertebrata</taxon>
        <taxon>Euteleostomi</taxon>
        <taxon>Coelacanthiformes</taxon>
        <taxon>Coelacanthidae</taxon>
        <taxon>Latimeria</taxon>
    </lineage>
</organism>
<dbReference type="GO" id="GO:0031012">
    <property type="term" value="C:extracellular matrix"/>
    <property type="evidence" value="ECO:0007669"/>
    <property type="project" value="TreeGrafter"/>
</dbReference>
<dbReference type="InterPro" id="IPR017891">
    <property type="entry name" value="Insulin_GF-bd_Cys-rich_CS"/>
</dbReference>
<evidence type="ECO:0000256" key="4">
    <source>
        <dbReference type="ARBA" id="ARBA00022729"/>
    </source>
</evidence>
<dbReference type="InterPro" id="IPR043973">
    <property type="entry name" value="TSP1_CCN"/>
</dbReference>
<dbReference type="eggNOG" id="ENOG502QW30">
    <property type="taxonomic scope" value="Eukaryota"/>
</dbReference>
<evidence type="ECO:0000256" key="5">
    <source>
        <dbReference type="ARBA" id="ARBA00023157"/>
    </source>
</evidence>
<dbReference type="Gene3D" id="2.20.100.10">
    <property type="entry name" value="Thrombospondin type-1 (TSP1) repeat"/>
    <property type="match status" value="1"/>
</dbReference>
<dbReference type="SMART" id="SM00041">
    <property type="entry name" value="CT"/>
    <property type="match status" value="1"/>
</dbReference>
<keyword evidence="4" id="KW-0732">Signal</keyword>
<dbReference type="GO" id="GO:0009060">
    <property type="term" value="P:aerobic respiration"/>
    <property type="evidence" value="ECO:0007669"/>
    <property type="project" value="Ensembl"/>
</dbReference>
<evidence type="ECO:0000256" key="3">
    <source>
        <dbReference type="ARBA" id="ARBA00022525"/>
    </source>
</evidence>
<dbReference type="InterPro" id="IPR050941">
    <property type="entry name" value="CCN"/>
</dbReference>
<keyword evidence="3" id="KW-0964">Secreted</keyword>
<evidence type="ECO:0000256" key="6">
    <source>
        <dbReference type="PROSITE-ProRule" id="PRU00039"/>
    </source>
</evidence>
<dbReference type="SMART" id="SM00121">
    <property type="entry name" value="IB"/>
    <property type="match status" value="1"/>
</dbReference>
<comment type="subcellular location">
    <subcellularLocation>
        <location evidence="1">Secreted</location>
    </subcellularLocation>
</comment>
<dbReference type="GO" id="GO:0007155">
    <property type="term" value="P:cell adhesion"/>
    <property type="evidence" value="ECO:0007669"/>
    <property type="project" value="TreeGrafter"/>
</dbReference>
<dbReference type="GO" id="GO:0005178">
    <property type="term" value="F:integrin binding"/>
    <property type="evidence" value="ECO:0007669"/>
    <property type="project" value="TreeGrafter"/>
</dbReference>
<evidence type="ECO:0000256" key="2">
    <source>
        <dbReference type="ARBA" id="ARBA00008125"/>
    </source>
</evidence>
<dbReference type="PIRSF" id="PIRSF036495">
    <property type="entry name" value="IGFBP_rP_CNN"/>
    <property type="match status" value="1"/>
</dbReference>
<evidence type="ECO:0000313" key="10">
    <source>
        <dbReference type="Ensembl" id="ENSLACP00000016725.1"/>
    </source>
</evidence>
<dbReference type="GO" id="GO:0009953">
    <property type="term" value="P:dorsal/ventral pattern formation"/>
    <property type="evidence" value="ECO:0007669"/>
    <property type="project" value="Ensembl"/>
</dbReference>